<dbReference type="Proteomes" id="UP000250369">
    <property type="component" value="Unassembled WGS sequence"/>
</dbReference>
<gene>
    <name evidence="1" type="ORF">DQG23_39875</name>
</gene>
<dbReference type="RefSeq" id="WP_113036624.1">
    <property type="nucleotide sequence ID" value="NZ_QMFB01000052.1"/>
</dbReference>
<dbReference type="AlphaFoldDB" id="A0A329LMH2"/>
<dbReference type="EMBL" id="QMFB01000052">
    <property type="protein sequence ID" value="RAV09191.1"/>
    <property type="molecule type" value="Genomic_DNA"/>
</dbReference>
<reference evidence="1 2" key="1">
    <citation type="journal article" date="2009" name="Int. J. Syst. Evol. Microbiol.">
        <title>Paenibacillus contaminans sp. nov., isolated from a contaminated laboratory plate.</title>
        <authorList>
            <person name="Chou J.H."/>
            <person name="Lee J.H."/>
            <person name="Lin M.C."/>
            <person name="Chang P.S."/>
            <person name="Arun A.B."/>
            <person name="Young C.C."/>
            <person name="Chen W.M."/>
        </authorList>
    </citation>
    <scope>NUCLEOTIDE SEQUENCE [LARGE SCALE GENOMIC DNA]</scope>
    <source>
        <strain evidence="1 2">CKOBP-6</strain>
    </source>
</reference>
<organism evidence="1 2">
    <name type="scientific">Paenibacillus contaminans</name>
    <dbReference type="NCBI Taxonomy" id="450362"/>
    <lineage>
        <taxon>Bacteria</taxon>
        <taxon>Bacillati</taxon>
        <taxon>Bacillota</taxon>
        <taxon>Bacilli</taxon>
        <taxon>Bacillales</taxon>
        <taxon>Paenibacillaceae</taxon>
        <taxon>Paenibacillus</taxon>
    </lineage>
</organism>
<comment type="caution">
    <text evidence="1">The sequence shown here is derived from an EMBL/GenBank/DDBJ whole genome shotgun (WGS) entry which is preliminary data.</text>
</comment>
<protein>
    <submittedName>
        <fullName evidence="1">Uncharacterized protein</fullName>
    </submittedName>
</protein>
<evidence type="ECO:0000313" key="2">
    <source>
        <dbReference type="Proteomes" id="UP000250369"/>
    </source>
</evidence>
<accession>A0A329LMH2</accession>
<evidence type="ECO:0000313" key="1">
    <source>
        <dbReference type="EMBL" id="RAV09191.1"/>
    </source>
</evidence>
<dbReference type="OrthoDB" id="2613874at2"/>
<sequence>MEFVGPYSFEFNQAVEVLENSDYVKNTPTLKAWNPFSDTCYFLYDDGKYRVEIELNSGTKADKAEEVSVRTNIFKEEGNITKALHLCRILCGSLSLNCWNMKLRRLIDLNDMQDLTDTISHFNRLKNKK</sequence>
<proteinExistence type="predicted"/>
<keyword evidence="2" id="KW-1185">Reference proteome</keyword>
<name>A0A329LMH2_9BACL</name>